<feature type="transmembrane region" description="Helical" evidence="1">
    <location>
        <begin position="47"/>
        <end position="70"/>
    </location>
</feature>
<gene>
    <name evidence="2" type="ordered locus">GAU_3661</name>
</gene>
<evidence type="ECO:0000313" key="3">
    <source>
        <dbReference type="Proteomes" id="UP000002209"/>
    </source>
</evidence>
<keyword evidence="1" id="KW-0472">Membrane</keyword>
<dbReference type="EMBL" id="AP009153">
    <property type="protein sequence ID" value="BAH40703.1"/>
    <property type="molecule type" value="Genomic_DNA"/>
</dbReference>
<dbReference type="RefSeq" id="WP_015895470.1">
    <property type="nucleotide sequence ID" value="NC_012489.1"/>
</dbReference>
<dbReference type="STRING" id="379066.GAU_3661"/>
<name>C1ADX6_GEMAT</name>
<feature type="transmembrane region" description="Helical" evidence="1">
    <location>
        <begin position="82"/>
        <end position="107"/>
    </location>
</feature>
<dbReference type="HOGENOM" id="CLU_1406993_0_0_0"/>
<organism evidence="2 3">
    <name type="scientific">Gemmatimonas aurantiaca (strain DSM 14586 / JCM 11422 / NBRC 100505 / T-27)</name>
    <dbReference type="NCBI Taxonomy" id="379066"/>
    <lineage>
        <taxon>Bacteria</taxon>
        <taxon>Pseudomonadati</taxon>
        <taxon>Gemmatimonadota</taxon>
        <taxon>Gemmatimonadia</taxon>
        <taxon>Gemmatimonadales</taxon>
        <taxon>Gemmatimonadaceae</taxon>
        <taxon>Gemmatimonas</taxon>
    </lineage>
</organism>
<reference evidence="3" key="1">
    <citation type="submission" date="2006-03" db="EMBL/GenBank/DDBJ databases">
        <title>Complete genome sequence of Gemmatimonas aurantiaca T-27 that represents a novel phylum Gemmatimonadetes.</title>
        <authorList>
            <person name="Takasaki K."/>
            <person name="Ichikawa N."/>
            <person name="Miura H."/>
            <person name="Matsushita S."/>
            <person name="Watanabe Y."/>
            <person name="Oguchi A."/>
            <person name="Ankai A."/>
            <person name="Yashiro I."/>
            <person name="Takahashi M."/>
            <person name="Terui Y."/>
            <person name="Fukui S."/>
            <person name="Yokoyama H."/>
            <person name="Tanikawa S."/>
            <person name="Hanada S."/>
            <person name="Kamagata Y."/>
            <person name="Fujita N."/>
        </authorList>
    </citation>
    <scope>NUCLEOTIDE SEQUENCE [LARGE SCALE GENOMIC DNA]</scope>
    <source>
        <strain evidence="3">T-27 / DSM 14586 / JCM 11422 / NBRC 100505</strain>
    </source>
</reference>
<keyword evidence="1" id="KW-1133">Transmembrane helix</keyword>
<accession>C1ADX6</accession>
<dbReference type="Proteomes" id="UP000002209">
    <property type="component" value="Chromosome"/>
</dbReference>
<keyword evidence="3" id="KW-1185">Reference proteome</keyword>
<feature type="transmembrane region" description="Helical" evidence="1">
    <location>
        <begin position="12"/>
        <end position="35"/>
    </location>
</feature>
<evidence type="ECO:0000313" key="2">
    <source>
        <dbReference type="EMBL" id="BAH40703.1"/>
    </source>
</evidence>
<evidence type="ECO:0000256" key="1">
    <source>
        <dbReference type="SAM" id="Phobius"/>
    </source>
</evidence>
<feature type="transmembrane region" description="Helical" evidence="1">
    <location>
        <begin position="113"/>
        <end position="134"/>
    </location>
</feature>
<proteinExistence type="predicted"/>
<protein>
    <submittedName>
        <fullName evidence="2">Hypothetical membrane protein</fullName>
    </submittedName>
</protein>
<dbReference type="AlphaFoldDB" id="C1ADX6"/>
<keyword evidence="1" id="KW-0812">Transmembrane</keyword>
<sequence length="193" mass="19796">MPRWMRIARGMIGTGLTFAGGLGGLAGAAALLGWAVGELTVFEIGQVTVRVSVVSFILGVAFSGALALVARRQSFASLSVPLVASMGGVAGLLYYLFCLVMAGYRAWDVSAAIGNFVLLVTLGACAAVATLLVARQARASADEDTMPDLHSATSAALPDGQPMPFSYGHAPVSSAVSSSVSSHGHTPEPRYTH</sequence>
<dbReference type="KEGG" id="gau:GAU_3661"/>